<feature type="domain" description="RNA-binding S4" evidence="3">
    <location>
        <begin position="8"/>
        <end position="71"/>
    </location>
</feature>
<sequence>MTDDGATLRIDKWLWHARFAKTRSLAARLCTLGAVELGGRPVAKPNQAVRIGSQITVVHGRQRRRVEVLGLGTRRGPATEAQMLYRELAPPEPLTRIPDDWEPLLAEDESFRD</sequence>
<name>A0A8J2YWW1_9PROT</name>
<feature type="region of interest" description="Disordered" evidence="2">
    <location>
        <begin position="94"/>
        <end position="113"/>
    </location>
</feature>
<reference evidence="4" key="2">
    <citation type="submission" date="2020-09" db="EMBL/GenBank/DDBJ databases">
        <authorList>
            <person name="Sun Q."/>
            <person name="Zhou Y."/>
        </authorList>
    </citation>
    <scope>NUCLEOTIDE SEQUENCE</scope>
    <source>
        <strain evidence="4">CGMCC 1.15725</strain>
    </source>
</reference>
<proteinExistence type="predicted"/>
<protein>
    <submittedName>
        <fullName evidence="4">RNA-binding protein S4</fullName>
    </submittedName>
</protein>
<dbReference type="Gene3D" id="3.10.290.10">
    <property type="entry name" value="RNA-binding S4 domain"/>
    <property type="match status" value="1"/>
</dbReference>
<organism evidence="4 5">
    <name type="scientific">Aliidongia dinghuensis</name>
    <dbReference type="NCBI Taxonomy" id="1867774"/>
    <lineage>
        <taxon>Bacteria</taxon>
        <taxon>Pseudomonadati</taxon>
        <taxon>Pseudomonadota</taxon>
        <taxon>Alphaproteobacteria</taxon>
        <taxon>Rhodospirillales</taxon>
        <taxon>Dongiaceae</taxon>
        <taxon>Aliidongia</taxon>
    </lineage>
</organism>
<dbReference type="CDD" id="cd00165">
    <property type="entry name" value="S4"/>
    <property type="match status" value="1"/>
</dbReference>
<dbReference type="Proteomes" id="UP000646365">
    <property type="component" value="Unassembled WGS sequence"/>
</dbReference>
<comment type="caution">
    <text evidence="4">The sequence shown here is derived from an EMBL/GenBank/DDBJ whole genome shotgun (WGS) entry which is preliminary data.</text>
</comment>
<dbReference type="Pfam" id="PF01479">
    <property type="entry name" value="S4"/>
    <property type="match status" value="1"/>
</dbReference>
<keyword evidence="1" id="KW-0694">RNA-binding</keyword>
<dbReference type="PROSITE" id="PS50889">
    <property type="entry name" value="S4"/>
    <property type="match status" value="1"/>
</dbReference>
<reference evidence="4" key="1">
    <citation type="journal article" date="2014" name="Int. J. Syst. Evol. Microbiol.">
        <title>Complete genome sequence of Corynebacterium casei LMG S-19264T (=DSM 44701T), isolated from a smear-ripened cheese.</title>
        <authorList>
            <consortium name="US DOE Joint Genome Institute (JGI-PGF)"/>
            <person name="Walter F."/>
            <person name="Albersmeier A."/>
            <person name="Kalinowski J."/>
            <person name="Ruckert C."/>
        </authorList>
    </citation>
    <scope>NUCLEOTIDE SEQUENCE</scope>
    <source>
        <strain evidence="4">CGMCC 1.15725</strain>
    </source>
</reference>
<evidence type="ECO:0000313" key="4">
    <source>
        <dbReference type="EMBL" id="GGF33589.1"/>
    </source>
</evidence>
<evidence type="ECO:0000313" key="5">
    <source>
        <dbReference type="Proteomes" id="UP000646365"/>
    </source>
</evidence>
<dbReference type="AlphaFoldDB" id="A0A8J2YWW1"/>
<evidence type="ECO:0000259" key="3">
    <source>
        <dbReference type="SMART" id="SM00363"/>
    </source>
</evidence>
<accession>A0A8J2YWW1</accession>
<dbReference type="InterPro" id="IPR002942">
    <property type="entry name" value="S4_RNA-bd"/>
</dbReference>
<evidence type="ECO:0000256" key="1">
    <source>
        <dbReference type="PROSITE-ProRule" id="PRU00182"/>
    </source>
</evidence>
<dbReference type="EMBL" id="BMJQ01000012">
    <property type="protein sequence ID" value="GGF33589.1"/>
    <property type="molecule type" value="Genomic_DNA"/>
</dbReference>
<dbReference type="GO" id="GO:0003723">
    <property type="term" value="F:RNA binding"/>
    <property type="evidence" value="ECO:0007669"/>
    <property type="project" value="UniProtKB-KW"/>
</dbReference>
<feature type="compositionally biased region" description="Acidic residues" evidence="2">
    <location>
        <begin position="100"/>
        <end position="113"/>
    </location>
</feature>
<evidence type="ECO:0000256" key="2">
    <source>
        <dbReference type="SAM" id="MobiDB-lite"/>
    </source>
</evidence>
<dbReference type="RefSeq" id="WP_189049950.1">
    <property type="nucleotide sequence ID" value="NZ_BMJQ01000012.1"/>
</dbReference>
<dbReference type="SMART" id="SM00363">
    <property type="entry name" value="S4"/>
    <property type="match status" value="1"/>
</dbReference>
<gene>
    <name evidence="4" type="ORF">GCM10011611_44790</name>
</gene>
<keyword evidence="5" id="KW-1185">Reference proteome</keyword>
<dbReference type="SUPFAM" id="SSF55174">
    <property type="entry name" value="Alpha-L RNA-binding motif"/>
    <property type="match status" value="1"/>
</dbReference>
<dbReference type="InterPro" id="IPR036986">
    <property type="entry name" value="S4_RNA-bd_sf"/>
</dbReference>